<dbReference type="OrthoDB" id="71738at2"/>
<evidence type="ECO:0000313" key="6">
    <source>
        <dbReference type="EMBL" id="AFD27432.1"/>
    </source>
</evidence>
<dbReference type="Pfam" id="PF07963">
    <property type="entry name" value="N_methyl"/>
    <property type="match status" value="1"/>
</dbReference>
<dbReference type="EMBL" id="CP002193">
    <property type="protein sequence ID" value="AFD27432.1"/>
    <property type="molecule type" value="Genomic_DNA"/>
</dbReference>
<reference evidence="6 7" key="1">
    <citation type="journal article" date="2012" name="PLoS ONE">
        <title>Genome sequence and transcriptome analysis of the radioresistant bacterium Deinococcus gobiensis: insights into the extreme environmental adaptations.</title>
        <authorList>
            <person name="Yuan M."/>
            <person name="Chen M."/>
            <person name="Zhang W."/>
            <person name="Lu W."/>
            <person name="Wang J."/>
            <person name="Yang M."/>
            <person name="Zhao P."/>
            <person name="Tang R."/>
            <person name="Li X."/>
            <person name="Hao Y."/>
            <person name="Zhou Z."/>
            <person name="Zhan Y."/>
            <person name="Yu H."/>
            <person name="Teng C."/>
            <person name="Yan Y."/>
            <person name="Ping S."/>
            <person name="Wang Y."/>
            <person name="Lin M."/>
        </authorList>
    </citation>
    <scope>NUCLEOTIDE SEQUENCE [LARGE SCALE GENOMIC DNA]</scope>
    <source>
        <strain evidence="7">DSM 21396 / JCM 16679 / CGMCC 1.7299 / I-0</strain>
        <plasmid evidence="6">P2</plasmid>
    </source>
</reference>
<proteinExistence type="predicted"/>
<evidence type="ECO:0008006" key="8">
    <source>
        <dbReference type="Google" id="ProtNLM"/>
    </source>
</evidence>
<evidence type="ECO:0000256" key="5">
    <source>
        <dbReference type="SAM" id="Phobius"/>
    </source>
</evidence>
<dbReference type="GO" id="GO:0009279">
    <property type="term" value="C:cell outer membrane"/>
    <property type="evidence" value="ECO:0007669"/>
    <property type="project" value="UniProtKB-SubCell"/>
</dbReference>
<dbReference type="PANTHER" id="PTHR30093">
    <property type="entry name" value="GENERAL SECRETION PATHWAY PROTEIN G"/>
    <property type="match status" value="1"/>
</dbReference>
<dbReference type="GO" id="GO:0042597">
    <property type="term" value="C:periplasmic space"/>
    <property type="evidence" value="ECO:0007669"/>
    <property type="project" value="UniProtKB-SubCell"/>
</dbReference>
<dbReference type="SUPFAM" id="SSF54523">
    <property type="entry name" value="Pili subunits"/>
    <property type="match status" value="1"/>
</dbReference>
<geneLocation type="plasmid" evidence="6 7">
    <name>P2</name>
</geneLocation>
<dbReference type="Proteomes" id="UP000007575">
    <property type="component" value="Plasmid P2"/>
</dbReference>
<keyword evidence="3" id="KW-0574">Periplasm</keyword>
<keyword evidence="5" id="KW-0812">Transmembrane</keyword>
<name>H8H1N5_DEIGI</name>
<sequence length="145" mass="16079">MRRQHQQGFTLIELLVVIAIIGILAAIFLPSYQKAQKRPYDAAAQQCGRAIWTETIARRAESSSFRSTFNISALGADVKEVCQDQGIQVHHFDSTGLSKGGTGDGEVTMNMEVTCFLTWSPNGTKLFEWQKGCNQGAPLMRAIEW</sequence>
<keyword evidence="6" id="KW-0614">Plasmid</keyword>
<evidence type="ECO:0000256" key="1">
    <source>
        <dbReference type="ARBA" id="ARBA00004203"/>
    </source>
</evidence>
<evidence type="ECO:0000256" key="2">
    <source>
        <dbReference type="ARBA" id="ARBA00004418"/>
    </source>
</evidence>
<protein>
    <recommendedName>
        <fullName evidence="8">Prepilin-type N-terminal cleavage/methylation domain-containing protein</fullName>
    </recommendedName>
</protein>
<evidence type="ECO:0000313" key="7">
    <source>
        <dbReference type="Proteomes" id="UP000007575"/>
    </source>
</evidence>
<gene>
    <name evidence="6" type="ordered locus">DGo_PB0163</name>
</gene>
<dbReference type="PROSITE" id="PS00409">
    <property type="entry name" value="PROKAR_NTER_METHYL"/>
    <property type="match status" value="1"/>
</dbReference>
<dbReference type="KEGG" id="dgo:DGo_PB0163"/>
<dbReference type="NCBIfam" id="TIGR02532">
    <property type="entry name" value="IV_pilin_GFxxxE"/>
    <property type="match status" value="1"/>
</dbReference>
<keyword evidence="5" id="KW-0472">Membrane</keyword>
<keyword evidence="5" id="KW-1133">Transmembrane helix</keyword>
<accession>H8H1N5</accession>
<dbReference type="InterPro" id="IPR012902">
    <property type="entry name" value="N_methyl_site"/>
</dbReference>
<keyword evidence="7" id="KW-1185">Reference proteome</keyword>
<dbReference type="Gene3D" id="3.30.700.10">
    <property type="entry name" value="Glycoprotein, Type 4 Pilin"/>
    <property type="match status" value="1"/>
</dbReference>
<feature type="transmembrane region" description="Helical" evidence="5">
    <location>
        <begin position="12"/>
        <end position="32"/>
    </location>
</feature>
<dbReference type="AlphaFoldDB" id="H8H1N5"/>
<dbReference type="RefSeq" id="WP_014686528.1">
    <property type="nucleotide sequence ID" value="NC_017791.1"/>
</dbReference>
<organism evidence="6 7">
    <name type="scientific">Deinococcus gobiensis (strain DSM 21396 / JCM 16679 / CGMCC 1.7299 / I-0)</name>
    <dbReference type="NCBI Taxonomy" id="745776"/>
    <lineage>
        <taxon>Bacteria</taxon>
        <taxon>Thermotogati</taxon>
        <taxon>Deinococcota</taxon>
        <taxon>Deinococci</taxon>
        <taxon>Deinococcales</taxon>
        <taxon>Deinococcaceae</taxon>
        <taxon>Deinococcus</taxon>
    </lineage>
</organism>
<evidence type="ECO:0000256" key="4">
    <source>
        <dbReference type="ARBA" id="ARBA00023237"/>
    </source>
</evidence>
<dbReference type="HOGENOM" id="CLU_091705_7_4_0"/>
<dbReference type="InterPro" id="IPR045584">
    <property type="entry name" value="Pilin-like"/>
</dbReference>
<keyword evidence="4" id="KW-0998">Cell outer membrane</keyword>
<comment type="subcellular location">
    <subcellularLocation>
        <location evidence="1">Cell outer membrane</location>
        <topology evidence="1">Single-pass membrane protein</topology>
    </subcellularLocation>
    <subcellularLocation>
        <location evidence="2">Periplasm</location>
    </subcellularLocation>
</comment>
<evidence type="ECO:0000256" key="3">
    <source>
        <dbReference type="ARBA" id="ARBA00022764"/>
    </source>
</evidence>
<dbReference type="PATRIC" id="fig|745776.4.peg.3538"/>